<dbReference type="Proteomes" id="UP001603978">
    <property type="component" value="Unassembled WGS sequence"/>
</dbReference>
<comment type="caution">
    <text evidence="1">The sequence shown here is derived from an EMBL/GenBank/DDBJ whole genome shotgun (WGS) entry which is preliminary data.</text>
</comment>
<gene>
    <name evidence="1" type="ORF">ACFLIM_46920</name>
</gene>
<proteinExistence type="predicted"/>
<dbReference type="RefSeq" id="WP_393176769.1">
    <property type="nucleotide sequence ID" value="NZ_JBICRM010000055.1"/>
</dbReference>
<accession>A0ABW7ATG0</accession>
<organism evidence="1 2">
    <name type="scientific">Nonomuraea marmarensis</name>
    <dbReference type="NCBI Taxonomy" id="3351344"/>
    <lineage>
        <taxon>Bacteria</taxon>
        <taxon>Bacillati</taxon>
        <taxon>Actinomycetota</taxon>
        <taxon>Actinomycetes</taxon>
        <taxon>Streptosporangiales</taxon>
        <taxon>Streptosporangiaceae</taxon>
        <taxon>Nonomuraea</taxon>
    </lineage>
</organism>
<reference evidence="1 2" key="1">
    <citation type="submission" date="2024-10" db="EMBL/GenBank/DDBJ databases">
        <authorList>
            <person name="Topkara A.R."/>
            <person name="Saygin H."/>
        </authorList>
    </citation>
    <scope>NUCLEOTIDE SEQUENCE [LARGE SCALE GENOMIC DNA]</scope>
    <source>
        <strain evidence="1 2">M3C6</strain>
    </source>
</reference>
<evidence type="ECO:0000313" key="2">
    <source>
        <dbReference type="Proteomes" id="UP001603978"/>
    </source>
</evidence>
<protein>
    <submittedName>
        <fullName evidence="1">Uncharacterized protein</fullName>
    </submittedName>
</protein>
<name>A0ABW7ATG0_9ACTN</name>
<evidence type="ECO:0000313" key="1">
    <source>
        <dbReference type="EMBL" id="MFG1710721.1"/>
    </source>
</evidence>
<keyword evidence="2" id="KW-1185">Reference proteome</keyword>
<sequence>MLGLGRVPHRIGVAPQRSAGAYLPGTVDRVQLRQQRRVELGEVVDQVDQILLVVGA</sequence>
<dbReference type="EMBL" id="JBICRM010000055">
    <property type="protein sequence ID" value="MFG1710721.1"/>
    <property type="molecule type" value="Genomic_DNA"/>
</dbReference>